<reference evidence="1" key="2">
    <citation type="journal article" date="2023" name="IMA Fungus">
        <title>Comparative genomic study of the Penicillium genus elucidates a diverse pangenome and 15 lateral gene transfer events.</title>
        <authorList>
            <person name="Petersen C."/>
            <person name="Sorensen T."/>
            <person name="Nielsen M.R."/>
            <person name="Sondergaard T.E."/>
            <person name="Sorensen J.L."/>
            <person name="Fitzpatrick D.A."/>
            <person name="Frisvad J.C."/>
            <person name="Nielsen K.L."/>
        </authorList>
    </citation>
    <scope>NUCLEOTIDE SEQUENCE</scope>
    <source>
        <strain evidence="1">IBT 29864</strain>
    </source>
</reference>
<gene>
    <name evidence="1" type="ORF">N7496_006320</name>
</gene>
<dbReference type="PANTHER" id="PTHR38048:SF2">
    <property type="entry name" value="HEMERYTHRIN-LIKE DOMAIN-CONTAINING PROTEIN"/>
    <property type="match status" value="1"/>
</dbReference>
<organism evidence="1 2">
    <name type="scientific">Penicillium cataractarum</name>
    <dbReference type="NCBI Taxonomy" id="2100454"/>
    <lineage>
        <taxon>Eukaryota</taxon>
        <taxon>Fungi</taxon>
        <taxon>Dikarya</taxon>
        <taxon>Ascomycota</taxon>
        <taxon>Pezizomycotina</taxon>
        <taxon>Eurotiomycetes</taxon>
        <taxon>Eurotiomycetidae</taxon>
        <taxon>Eurotiales</taxon>
        <taxon>Aspergillaceae</taxon>
        <taxon>Penicillium</taxon>
    </lineage>
</organism>
<dbReference type="OrthoDB" id="10044044at2759"/>
<dbReference type="GeneID" id="81438428"/>
<comment type="caution">
    <text evidence="1">The sequence shown here is derived from an EMBL/GenBank/DDBJ whole genome shotgun (WGS) entry which is preliminary data.</text>
</comment>
<evidence type="ECO:0000313" key="2">
    <source>
        <dbReference type="Proteomes" id="UP001147782"/>
    </source>
</evidence>
<dbReference type="RefSeq" id="XP_056554662.1">
    <property type="nucleotide sequence ID" value="XM_056699249.1"/>
</dbReference>
<evidence type="ECO:0000313" key="1">
    <source>
        <dbReference type="EMBL" id="KAJ5370228.1"/>
    </source>
</evidence>
<accession>A0A9W9S5Z6</accession>
<dbReference type="Proteomes" id="UP001147782">
    <property type="component" value="Unassembled WGS sequence"/>
</dbReference>
<reference evidence="1" key="1">
    <citation type="submission" date="2022-11" db="EMBL/GenBank/DDBJ databases">
        <authorList>
            <person name="Petersen C."/>
        </authorList>
    </citation>
    <scope>NUCLEOTIDE SEQUENCE</scope>
    <source>
        <strain evidence="1">IBT 29864</strain>
    </source>
</reference>
<keyword evidence="2" id="KW-1185">Reference proteome</keyword>
<name>A0A9W9S5Z6_9EURO</name>
<dbReference type="InterPro" id="IPR053206">
    <property type="entry name" value="Dimeric_xanthone_biosynth"/>
</dbReference>
<evidence type="ECO:0008006" key="3">
    <source>
        <dbReference type="Google" id="ProtNLM"/>
    </source>
</evidence>
<dbReference type="AlphaFoldDB" id="A0A9W9S5Z6"/>
<protein>
    <recommendedName>
        <fullName evidence="3">Hemerythrin-like domain-containing protein</fullName>
    </recommendedName>
</protein>
<dbReference type="Gene3D" id="1.20.120.520">
    <property type="entry name" value="nmb1532 protein domain like"/>
    <property type="match status" value="1"/>
</dbReference>
<dbReference type="PANTHER" id="PTHR38048">
    <property type="entry name" value="EXPRESSED PROTEIN"/>
    <property type="match status" value="1"/>
</dbReference>
<sequence length="116" mass="13804">MTTRNDYEFRLFNRMADTMQALTRVFPYLAMRMPAFARQDQLIAQHKVIHQGLEKLESYARDCLGGQKDFKLHEIKSILDSFGKTLWDHLDDEVRELGAEQTRKYWTAEEMTRMPM</sequence>
<proteinExistence type="predicted"/>
<dbReference type="EMBL" id="JAPZBS010000005">
    <property type="protein sequence ID" value="KAJ5370228.1"/>
    <property type="molecule type" value="Genomic_DNA"/>
</dbReference>